<organism evidence="1 2">
    <name type="scientific">Panagrolaimus davidi</name>
    <dbReference type="NCBI Taxonomy" id="227884"/>
    <lineage>
        <taxon>Eukaryota</taxon>
        <taxon>Metazoa</taxon>
        <taxon>Ecdysozoa</taxon>
        <taxon>Nematoda</taxon>
        <taxon>Chromadorea</taxon>
        <taxon>Rhabditida</taxon>
        <taxon>Tylenchina</taxon>
        <taxon>Panagrolaimomorpha</taxon>
        <taxon>Panagrolaimoidea</taxon>
        <taxon>Panagrolaimidae</taxon>
        <taxon>Panagrolaimus</taxon>
    </lineage>
</organism>
<keyword evidence="1" id="KW-1185">Reference proteome</keyword>
<protein>
    <submittedName>
        <fullName evidence="2">Uncharacterized protein</fullName>
    </submittedName>
</protein>
<dbReference type="Proteomes" id="UP000887578">
    <property type="component" value="Unplaced"/>
</dbReference>
<name>A0A914Q1Y0_9BILA</name>
<dbReference type="WBParaSite" id="PDA_v2.g24737.t1">
    <property type="protein sequence ID" value="PDA_v2.g24737.t1"/>
    <property type="gene ID" value="PDA_v2.g24737"/>
</dbReference>
<reference evidence="2" key="1">
    <citation type="submission" date="2022-11" db="UniProtKB">
        <authorList>
            <consortium name="WormBaseParasite"/>
        </authorList>
    </citation>
    <scope>IDENTIFICATION</scope>
</reference>
<dbReference type="AlphaFoldDB" id="A0A914Q1Y0"/>
<proteinExistence type="predicted"/>
<sequence length="78" mass="8850">MVGQTVVANASMHSIWVLIDANQMHITEISDRLAKRYEESSARERSKKIDLEGGFGNKLWKANFKIDHENSSKDANCK</sequence>
<evidence type="ECO:0000313" key="2">
    <source>
        <dbReference type="WBParaSite" id="PDA_v2.g24737.t1"/>
    </source>
</evidence>
<accession>A0A914Q1Y0</accession>
<evidence type="ECO:0000313" key="1">
    <source>
        <dbReference type="Proteomes" id="UP000887578"/>
    </source>
</evidence>